<proteinExistence type="predicted"/>
<evidence type="ECO:0000313" key="3">
    <source>
        <dbReference type="Proteomes" id="UP000254792"/>
    </source>
</evidence>
<accession>A0A345Z510</accession>
<evidence type="ECO:0008006" key="4">
    <source>
        <dbReference type="Google" id="ProtNLM"/>
    </source>
</evidence>
<dbReference type="InterPro" id="IPR054816">
    <property type="entry name" value="Lipoprotein_mollicutes-type_CS"/>
</dbReference>
<dbReference type="OrthoDB" id="389335at2"/>
<dbReference type="EMBL" id="CP031376">
    <property type="protein sequence ID" value="AXK51689.1"/>
    <property type="molecule type" value="Genomic_DNA"/>
</dbReference>
<protein>
    <recommendedName>
        <fullName evidence="4">Lipoprotein</fullName>
    </recommendedName>
</protein>
<dbReference type="KEGG" id="salx:SALLE_v1c10190"/>
<dbReference type="NCBIfam" id="NF038029">
    <property type="entry name" value="LP_plasma"/>
    <property type="match status" value="1"/>
</dbReference>
<keyword evidence="3" id="KW-1185">Reference proteome</keyword>
<gene>
    <name evidence="2" type="ORF">SALLE_v1c10190</name>
</gene>
<dbReference type="Proteomes" id="UP000254792">
    <property type="component" value="Chromosome"/>
</dbReference>
<reference evidence="2 3" key="1">
    <citation type="submission" date="2018-07" db="EMBL/GenBank/DDBJ databases">
        <title>Complete genome sequence of Spiroplasma alleghenense PLHS-1 (ATCC 51752).</title>
        <authorList>
            <person name="Chou L."/>
            <person name="Lee T.-Y."/>
            <person name="Tsai Y.-M."/>
            <person name="Kuo C.-H."/>
        </authorList>
    </citation>
    <scope>NUCLEOTIDE SEQUENCE [LARGE SCALE GENOMIC DNA]</scope>
    <source>
        <strain evidence="2 3">PLHS-1</strain>
    </source>
</reference>
<sequence length="180" mass="20447">MKKILSILAAVGLTVSTSSAVIACSNDNSEISKSIKEIYNFKNPETKEGWQELANKFQDSFFAKALELGKNLGFEVEEAEEMSAEQVQQVMNTPDFQICFANQLAANYSIVKYFILEEDKETAQDIADELILWDVDVYSYIISTGGDTLEVSYKIIKQNREQVVKYWKELKSEIEKIKTS</sequence>
<name>A0A345Z510_9MOLU</name>
<evidence type="ECO:0000256" key="1">
    <source>
        <dbReference type="SAM" id="SignalP"/>
    </source>
</evidence>
<organism evidence="2 3">
    <name type="scientific">Spiroplasma alleghenense</name>
    <dbReference type="NCBI Taxonomy" id="216931"/>
    <lineage>
        <taxon>Bacteria</taxon>
        <taxon>Bacillati</taxon>
        <taxon>Mycoplasmatota</taxon>
        <taxon>Mollicutes</taxon>
        <taxon>Entomoplasmatales</taxon>
        <taxon>Spiroplasmataceae</taxon>
        <taxon>Spiroplasma</taxon>
    </lineage>
</organism>
<feature type="signal peptide" evidence="1">
    <location>
        <begin position="1"/>
        <end position="20"/>
    </location>
</feature>
<dbReference type="PROSITE" id="PS51257">
    <property type="entry name" value="PROKAR_LIPOPROTEIN"/>
    <property type="match status" value="1"/>
</dbReference>
<keyword evidence="1" id="KW-0732">Signal</keyword>
<feature type="chain" id="PRO_5016847852" description="Lipoprotein" evidence="1">
    <location>
        <begin position="21"/>
        <end position="180"/>
    </location>
</feature>
<dbReference type="RefSeq" id="WP_115558581.1">
    <property type="nucleotide sequence ID" value="NZ_CP031376.1"/>
</dbReference>
<dbReference type="AlphaFoldDB" id="A0A345Z510"/>
<evidence type="ECO:0000313" key="2">
    <source>
        <dbReference type="EMBL" id="AXK51689.1"/>
    </source>
</evidence>